<dbReference type="InterPro" id="IPR000210">
    <property type="entry name" value="BTB/POZ_dom"/>
</dbReference>
<evidence type="ECO:0000256" key="8">
    <source>
        <dbReference type="ARBA" id="ARBA00022777"/>
    </source>
</evidence>
<evidence type="ECO:0000256" key="3">
    <source>
        <dbReference type="ARBA" id="ARBA00007008"/>
    </source>
</evidence>
<dbReference type="PANTHER" id="PTHR11055:SF63">
    <property type="entry name" value="ADENYLYL-SULFATE KINASE 1, CHLOROPLASTIC"/>
    <property type="match status" value="1"/>
</dbReference>
<feature type="domain" description="BTB" evidence="14">
    <location>
        <begin position="55"/>
        <end position="119"/>
    </location>
</feature>
<evidence type="ECO:0000256" key="2">
    <source>
        <dbReference type="ARBA" id="ARBA00004906"/>
    </source>
</evidence>
<evidence type="ECO:0000256" key="12">
    <source>
        <dbReference type="PROSITE-ProRule" id="PRU00982"/>
    </source>
</evidence>
<gene>
    <name evidence="16" type="ORF">FH972_004128</name>
</gene>
<dbReference type="GO" id="GO:0005524">
    <property type="term" value="F:ATP binding"/>
    <property type="evidence" value="ECO:0007669"/>
    <property type="project" value="UniProtKB-KW"/>
</dbReference>
<dbReference type="Pfam" id="PF00651">
    <property type="entry name" value="BTB"/>
    <property type="match status" value="1"/>
</dbReference>
<dbReference type="InterPro" id="IPR059117">
    <property type="entry name" value="APS_kinase_dom"/>
</dbReference>
<comment type="pathway">
    <text evidence="2">Protein modification; protein ubiquitination.</text>
</comment>
<feature type="coiled-coil region" evidence="13">
    <location>
        <begin position="337"/>
        <end position="371"/>
    </location>
</feature>
<dbReference type="SUPFAM" id="SSF54695">
    <property type="entry name" value="POZ domain"/>
    <property type="match status" value="1"/>
</dbReference>
<dbReference type="Gene3D" id="3.30.710.10">
    <property type="entry name" value="Potassium Channel Kv1.1, Chain A"/>
    <property type="match status" value="1"/>
</dbReference>
<name>A0A5N6QNP4_9ROSI</name>
<comment type="similarity">
    <text evidence="12">Belongs to the NPH3 family.</text>
</comment>
<keyword evidence="6" id="KW-0808">Transferase</keyword>
<keyword evidence="10" id="KW-0198">Cysteine biosynthesis</keyword>
<keyword evidence="8" id="KW-0418">Kinase</keyword>
<dbReference type="InterPro" id="IPR027356">
    <property type="entry name" value="NPH3_dom"/>
</dbReference>
<sequence length="693" mass="76799">MKAWKHLGVVETIHEEKEYEYSSSTSPSLSPTISSPPTPLHTRVQAWSLAWGQKTDILISVHGRCFHLHKDALTSRSTYLKRELMGISVFTLSPSLKITAETFALVADFCYGTNIVITPFNVAALRTAAELLGMTEPNNEGEENLLQITETCFYRIIAVNREYALIVFHSCLSMLPEAETAAYLLSRCVEALSSVEDDGNGHNAACFDDVIPMSPEDFLIVAESMHRRLTSHDVLYRTVNLYFKGYSGKLTEEQKTHICNSIDCNKLSPQLLLEAVQNPTMPLRFMVRAMLMEQLNTRRSILSATDCTQPPRRQRIINEHPTTLGAILQRETAARQAAHLKAAMNATSSRIESLEKELSVMKKLLNDSETQRSIMAGSARSSSFHYGGGSENKIERGDRGSASLRFFVRGGRRSSSSLEASSTDLAETPRTRKNMRQRLIYGLKTAFRVPKLSASKNESSFLKQSSIKAMANDCGAAVSGKNLSRMAKTVGKATNIVWHKCSVEKCDRQGLLEQKGCVIWITGLSGSGKSTLACALSRGLHERGKLTYILDGDNVRHGLNSDLGFKAEDRAENIRRIGEVAKLFADAGIICIASLISPYRKDRDACRALLPERDFIEVFLDVPLEVCEARDPKGLYKLARSGKIKGFTGIDDPYEPPVSCEIVLRQKAGICFPPCAMAETVISYLEEKSYLQA</sequence>
<evidence type="ECO:0000256" key="4">
    <source>
        <dbReference type="ARBA" id="ARBA00012121"/>
    </source>
</evidence>
<evidence type="ECO:0000256" key="10">
    <source>
        <dbReference type="ARBA" id="ARBA00023192"/>
    </source>
</evidence>
<keyword evidence="9" id="KW-0067">ATP-binding</keyword>
<proteinExistence type="inferred from homology"/>
<comment type="similarity">
    <text evidence="3">Belongs to the APS kinase family.</text>
</comment>
<evidence type="ECO:0000256" key="11">
    <source>
        <dbReference type="ARBA" id="ARBA00052227"/>
    </source>
</evidence>
<organism evidence="16 17">
    <name type="scientific">Carpinus fangiana</name>
    <dbReference type="NCBI Taxonomy" id="176857"/>
    <lineage>
        <taxon>Eukaryota</taxon>
        <taxon>Viridiplantae</taxon>
        <taxon>Streptophyta</taxon>
        <taxon>Embryophyta</taxon>
        <taxon>Tracheophyta</taxon>
        <taxon>Spermatophyta</taxon>
        <taxon>Magnoliopsida</taxon>
        <taxon>eudicotyledons</taxon>
        <taxon>Gunneridae</taxon>
        <taxon>Pentapetalae</taxon>
        <taxon>rosids</taxon>
        <taxon>fabids</taxon>
        <taxon>Fagales</taxon>
        <taxon>Betulaceae</taxon>
        <taxon>Carpinus</taxon>
    </lineage>
</organism>
<keyword evidence="5" id="KW-0028">Amino-acid biosynthesis</keyword>
<dbReference type="InterPro" id="IPR011333">
    <property type="entry name" value="SKP1/BTB/POZ_sf"/>
</dbReference>
<evidence type="ECO:0000259" key="14">
    <source>
        <dbReference type="PROSITE" id="PS50097"/>
    </source>
</evidence>
<evidence type="ECO:0000256" key="1">
    <source>
        <dbReference type="ARBA" id="ARBA00004806"/>
    </source>
</evidence>
<dbReference type="Pfam" id="PF03000">
    <property type="entry name" value="NPH3"/>
    <property type="match status" value="1"/>
</dbReference>
<evidence type="ECO:0000313" key="16">
    <source>
        <dbReference type="EMBL" id="KAE7999723.1"/>
    </source>
</evidence>
<evidence type="ECO:0000256" key="13">
    <source>
        <dbReference type="SAM" id="Coils"/>
    </source>
</evidence>
<dbReference type="PROSITE" id="PS50097">
    <property type="entry name" value="BTB"/>
    <property type="match status" value="1"/>
</dbReference>
<dbReference type="FunFam" id="3.40.50.300:FF:000629">
    <property type="entry name" value="Adenylyl-sulfate kinase"/>
    <property type="match status" value="1"/>
</dbReference>
<dbReference type="InterPro" id="IPR027417">
    <property type="entry name" value="P-loop_NTPase"/>
</dbReference>
<comment type="pathway">
    <text evidence="1">Sulfur metabolism; hydrogen sulfide biosynthesis; sulfite from sulfate: step 2/3.</text>
</comment>
<reference evidence="16 17" key="1">
    <citation type="submission" date="2019-06" db="EMBL/GenBank/DDBJ databases">
        <title>A chromosomal-level reference genome of Carpinus fangiana (Coryloideae, Betulaceae).</title>
        <authorList>
            <person name="Yang X."/>
            <person name="Wang Z."/>
            <person name="Zhang L."/>
            <person name="Hao G."/>
            <person name="Liu J."/>
            <person name="Yang Y."/>
        </authorList>
    </citation>
    <scope>NUCLEOTIDE SEQUENCE [LARGE SCALE GENOMIC DNA]</scope>
    <source>
        <strain evidence="16">Cfa_2016G</strain>
        <tissue evidence="16">Leaf</tissue>
    </source>
</reference>
<dbReference type="GO" id="GO:0004020">
    <property type="term" value="F:adenylylsulfate kinase activity"/>
    <property type="evidence" value="ECO:0007669"/>
    <property type="project" value="UniProtKB-EC"/>
</dbReference>
<feature type="domain" description="NPH3" evidence="15">
    <location>
        <begin position="213"/>
        <end position="296"/>
    </location>
</feature>
<evidence type="ECO:0000256" key="7">
    <source>
        <dbReference type="ARBA" id="ARBA00022741"/>
    </source>
</evidence>
<evidence type="ECO:0000313" key="17">
    <source>
        <dbReference type="Proteomes" id="UP000327013"/>
    </source>
</evidence>
<protein>
    <recommendedName>
        <fullName evidence="4">adenylyl-sulfate kinase</fullName>
        <ecNumber evidence="4">2.7.1.25</ecNumber>
    </recommendedName>
</protein>
<keyword evidence="13" id="KW-0175">Coiled coil</keyword>
<dbReference type="GO" id="GO:0000103">
    <property type="term" value="P:sulfate assimilation"/>
    <property type="evidence" value="ECO:0007669"/>
    <property type="project" value="InterPro"/>
</dbReference>
<dbReference type="SMART" id="SM00225">
    <property type="entry name" value="BTB"/>
    <property type="match status" value="1"/>
</dbReference>
<dbReference type="PANTHER" id="PTHR11055">
    <property type="entry name" value="BIFUNCTIONAL 3'-PHOSPHOADENOSINE 5'-PHOSPHOSULFATE SYNTHASE"/>
    <property type="match status" value="1"/>
</dbReference>
<dbReference type="CDD" id="cd02027">
    <property type="entry name" value="APSK"/>
    <property type="match status" value="1"/>
</dbReference>
<evidence type="ECO:0000256" key="6">
    <source>
        <dbReference type="ARBA" id="ARBA00022679"/>
    </source>
</evidence>
<keyword evidence="17" id="KW-1185">Reference proteome</keyword>
<dbReference type="AlphaFoldDB" id="A0A5N6QNP4"/>
<dbReference type="Pfam" id="PF01583">
    <property type="entry name" value="APS_kinase"/>
    <property type="match status" value="1"/>
</dbReference>
<evidence type="ECO:0000256" key="9">
    <source>
        <dbReference type="ARBA" id="ARBA00022840"/>
    </source>
</evidence>
<evidence type="ECO:0000256" key="5">
    <source>
        <dbReference type="ARBA" id="ARBA00022605"/>
    </source>
</evidence>
<dbReference type="InterPro" id="IPR002891">
    <property type="entry name" value="APS"/>
</dbReference>
<dbReference type="HAMAP" id="MF_00065">
    <property type="entry name" value="Adenylyl_sulf_kinase"/>
    <property type="match status" value="1"/>
</dbReference>
<dbReference type="GO" id="GO:0019344">
    <property type="term" value="P:cysteine biosynthetic process"/>
    <property type="evidence" value="ECO:0007669"/>
    <property type="project" value="UniProtKB-KW"/>
</dbReference>
<dbReference type="SUPFAM" id="SSF52540">
    <property type="entry name" value="P-loop containing nucleoside triphosphate hydrolases"/>
    <property type="match status" value="1"/>
</dbReference>
<comment type="catalytic activity">
    <reaction evidence="11">
        <text>adenosine 5'-phosphosulfate + ATP = 3'-phosphoadenylyl sulfate + ADP + H(+)</text>
        <dbReference type="Rhea" id="RHEA:24152"/>
        <dbReference type="ChEBI" id="CHEBI:15378"/>
        <dbReference type="ChEBI" id="CHEBI:30616"/>
        <dbReference type="ChEBI" id="CHEBI:58243"/>
        <dbReference type="ChEBI" id="CHEBI:58339"/>
        <dbReference type="ChEBI" id="CHEBI:456216"/>
        <dbReference type="EC" id="2.7.1.25"/>
    </reaction>
    <physiologicalReaction direction="left-to-right" evidence="11">
        <dbReference type="Rhea" id="RHEA:24153"/>
    </physiologicalReaction>
</comment>
<dbReference type="OrthoDB" id="407106at2759"/>
<evidence type="ECO:0000259" key="15">
    <source>
        <dbReference type="PROSITE" id="PS51649"/>
    </source>
</evidence>
<keyword evidence="7" id="KW-0547">Nucleotide-binding</keyword>
<dbReference type="NCBIfam" id="NF003013">
    <property type="entry name" value="PRK03846.1"/>
    <property type="match status" value="1"/>
</dbReference>
<dbReference type="EC" id="2.7.1.25" evidence="4"/>
<dbReference type="Proteomes" id="UP000327013">
    <property type="component" value="Chromosome 1"/>
</dbReference>
<dbReference type="PROSITE" id="PS51649">
    <property type="entry name" value="NPH3"/>
    <property type="match status" value="1"/>
</dbReference>
<dbReference type="EMBL" id="CM017321">
    <property type="protein sequence ID" value="KAE7999723.1"/>
    <property type="molecule type" value="Genomic_DNA"/>
</dbReference>
<accession>A0A5N6QNP4</accession>
<dbReference type="Gene3D" id="3.40.50.300">
    <property type="entry name" value="P-loop containing nucleotide triphosphate hydrolases"/>
    <property type="match status" value="1"/>
</dbReference>
<dbReference type="NCBIfam" id="TIGR00455">
    <property type="entry name" value="apsK"/>
    <property type="match status" value="1"/>
</dbReference>
<dbReference type="GO" id="GO:0005737">
    <property type="term" value="C:cytoplasm"/>
    <property type="evidence" value="ECO:0007669"/>
    <property type="project" value="UniProtKB-ARBA"/>
</dbReference>